<sequence>KCPFLRLHTAFQLEQCSLRIRISGSIDDVERLKLVCLVVNHNGGDREMDTPRAVMQRMAESSGRQNNRELLGALPHLKYQSQLPKAMSKRAPGTSETKTASVTVLMLAVNQRILEFLKEGRPQDTGIDTPKMQYRNGLKHEDKGGGSGSHNWGTVKDELTESPKYIQKPISYNCSDLEQSNVTEETPEGEEHPVVDTENKENEVEEVKEEGPKEMTLDEWKAIQNKDRAKVEFNIRKPNEGADGQWKKGFVLHKSKSEEAHAEDSVMDHHFRKPANDITSQLEINFGDLGRPGRSFITEQALIYLMELTEQLVKSYLIPDFALLTSLSPELETLKLWLMLPEIWDMVLWLPGAMARSKAEPEFLNDEYANMKIIGRTTQFLLEDNHN</sequence>
<feature type="compositionally biased region" description="Basic and acidic residues" evidence="1">
    <location>
        <begin position="189"/>
        <end position="202"/>
    </location>
</feature>
<name>A0A643BXN0_BALPH</name>
<keyword evidence="4" id="KW-1185">Reference proteome</keyword>
<comment type="caution">
    <text evidence="3">The sequence shown here is derived from an EMBL/GenBank/DDBJ whole genome shotgun (WGS) entry which is preliminary data.</text>
</comment>
<dbReference type="EMBL" id="SGJD01003567">
    <property type="protein sequence ID" value="KAB0392781.1"/>
    <property type="molecule type" value="Genomic_DNA"/>
</dbReference>
<feature type="non-terminal residue" evidence="3">
    <location>
        <position position="1"/>
    </location>
</feature>
<reference evidence="3 4" key="1">
    <citation type="journal article" date="2019" name="PLoS ONE">
        <title>Genomic analyses reveal an absence of contemporary introgressive admixture between fin whales and blue whales, despite known hybrids.</title>
        <authorList>
            <person name="Westbury M.V."/>
            <person name="Petersen B."/>
            <person name="Lorenzen E.D."/>
        </authorList>
    </citation>
    <scope>NUCLEOTIDE SEQUENCE [LARGE SCALE GENOMIC DNA]</scope>
    <source>
        <strain evidence="3">FinWhale-01</strain>
    </source>
</reference>
<dbReference type="PANTHER" id="PTHR12299">
    <property type="entry name" value="HYALURONIC ACID-BINDING PROTEIN 4"/>
    <property type="match status" value="1"/>
</dbReference>
<dbReference type="PANTHER" id="PTHR12299:SF29">
    <property type="entry name" value="SERPINE1 MRNA-BINDING PROTEIN 1"/>
    <property type="match status" value="1"/>
</dbReference>
<accession>A0A643BXN0</accession>
<dbReference type="GO" id="GO:0003730">
    <property type="term" value="F:mRNA 3'-UTR binding"/>
    <property type="evidence" value="ECO:0007669"/>
    <property type="project" value="TreeGrafter"/>
</dbReference>
<dbReference type="GO" id="GO:0005737">
    <property type="term" value="C:cytoplasm"/>
    <property type="evidence" value="ECO:0007669"/>
    <property type="project" value="TreeGrafter"/>
</dbReference>
<proteinExistence type="predicted"/>
<dbReference type="GO" id="GO:0005634">
    <property type="term" value="C:nucleus"/>
    <property type="evidence" value="ECO:0007669"/>
    <property type="project" value="TreeGrafter"/>
</dbReference>
<dbReference type="Pfam" id="PF04774">
    <property type="entry name" value="HABP4_PAI-RBP1"/>
    <property type="match status" value="1"/>
</dbReference>
<dbReference type="Proteomes" id="UP000437017">
    <property type="component" value="Unassembled WGS sequence"/>
</dbReference>
<dbReference type="OrthoDB" id="6022699at2759"/>
<dbReference type="SMART" id="SM01233">
    <property type="entry name" value="HABP4_PAI-RBP1"/>
    <property type="match status" value="1"/>
</dbReference>
<evidence type="ECO:0000313" key="3">
    <source>
        <dbReference type="EMBL" id="KAB0392781.1"/>
    </source>
</evidence>
<feature type="region of interest" description="Disordered" evidence="1">
    <location>
        <begin position="179"/>
        <end position="213"/>
    </location>
</feature>
<evidence type="ECO:0000259" key="2">
    <source>
        <dbReference type="SMART" id="SM01233"/>
    </source>
</evidence>
<dbReference type="AlphaFoldDB" id="A0A643BXN0"/>
<evidence type="ECO:0000256" key="1">
    <source>
        <dbReference type="SAM" id="MobiDB-lite"/>
    </source>
</evidence>
<organism evidence="3 4">
    <name type="scientific">Balaenoptera physalus</name>
    <name type="common">Fin whale</name>
    <name type="synonym">Balaena physalus</name>
    <dbReference type="NCBI Taxonomy" id="9770"/>
    <lineage>
        <taxon>Eukaryota</taxon>
        <taxon>Metazoa</taxon>
        <taxon>Chordata</taxon>
        <taxon>Craniata</taxon>
        <taxon>Vertebrata</taxon>
        <taxon>Euteleostomi</taxon>
        <taxon>Mammalia</taxon>
        <taxon>Eutheria</taxon>
        <taxon>Laurasiatheria</taxon>
        <taxon>Artiodactyla</taxon>
        <taxon>Whippomorpha</taxon>
        <taxon>Cetacea</taxon>
        <taxon>Mysticeti</taxon>
        <taxon>Balaenopteridae</taxon>
        <taxon>Balaenoptera</taxon>
    </lineage>
</organism>
<evidence type="ECO:0000313" key="4">
    <source>
        <dbReference type="Proteomes" id="UP000437017"/>
    </source>
</evidence>
<protein>
    <recommendedName>
        <fullName evidence="2">Hyaluronan/mRNA-binding protein domain-containing protein</fullName>
    </recommendedName>
</protein>
<dbReference type="InterPro" id="IPR006861">
    <property type="entry name" value="HABP4_PAIRBP1-bd"/>
</dbReference>
<feature type="domain" description="Hyaluronan/mRNA-binding protein" evidence="2">
    <location>
        <begin position="119"/>
        <end position="241"/>
    </location>
</feature>
<dbReference type="InterPro" id="IPR039764">
    <property type="entry name" value="HABP4/SERBP1-like"/>
</dbReference>
<gene>
    <name evidence="3" type="ORF">E2I00_002483</name>
</gene>